<dbReference type="InterPro" id="IPR002068">
    <property type="entry name" value="A-crystallin/Hsp20_dom"/>
</dbReference>
<dbReference type="Pfam" id="PF00011">
    <property type="entry name" value="HSP20"/>
    <property type="match status" value="1"/>
</dbReference>
<name>A0A3B0UK34_9ZZZZ</name>
<evidence type="ECO:0000313" key="2">
    <source>
        <dbReference type="EMBL" id="VAW19906.1"/>
    </source>
</evidence>
<feature type="domain" description="SHSP" evidence="1">
    <location>
        <begin position="37"/>
        <end position="149"/>
    </location>
</feature>
<dbReference type="InterPro" id="IPR008978">
    <property type="entry name" value="HSP20-like_chaperone"/>
</dbReference>
<dbReference type="PANTHER" id="PTHR11527">
    <property type="entry name" value="HEAT-SHOCK PROTEIN 20 FAMILY MEMBER"/>
    <property type="match status" value="1"/>
</dbReference>
<dbReference type="InterPro" id="IPR031107">
    <property type="entry name" value="Small_HSP"/>
</dbReference>
<dbReference type="AlphaFoldDB" id="A0A3B0UK34"/>
<dbReference type="CDD" id="cd06464">
    <property type="entry name" value="ACD_sHsps-like"/>
    <property type="match status" value="1"/>
</dbReference>
<accession>A0A3B0UK34</accession>
<dbReference type="EMBL" id="UOEP01000108">
    <property type="protein sequence ID" value="VAW19906.1"/>
    <property type="molecule type" value="Genomic_DNA"/>
</dbReference>
<gene>
    <name evidence="2" type="ORF">MNBD_BACTEROID01-2343</name>
</gene>
<dbReference type="Gene3D" id="2.60.40.790">
    <property type="match status" value="1"/>
</dbReference>
<dbReference type="SUPFAM" id="SSF49764">
    <property type="entry name" value="HSP20-like chaperones"/>
    <property type="match status" value="1"/>
</dbReference>
<sequence length="149" mass="17074">MEEIVMNIVKFQHPRYNGNRSLFDGVFNSLLEGGSQEAHCRNTPATNVLETEKDFRIEISLPGYDKKEVELKYQKNILTVKAKHEEEAEHTHNYYHREFGVSSFENQFIVPESVNAEKISAKFKNGILVITLPKREEAIEKGPLAIPIS</sequence>
<evidence type="ECO:0000259" key="1">
    <source>
        <dbReference type="PROSITE" id="PS01031"/>
    </source>
</evidence>
<organism evidence="2">
    <name type="scientific">hydrothermal vent metagenome</name>
    <dbReference type="NCBI Taxonomy" id="652676"/>
    <lineage>
        <taxon>unclassified sequences</taxon>
        <taxon>metagenomes</taxon>
        <taxon>ecological metagenomes</taxon>
    </lineage>
</organism>
<proteinExistence type="predicted"/>
<reference evidence="2" key="1">
    <citation type="submission" date="2018-06" db="EMBL/GenBank/DDBJ databases">
        <authorList>
            <person name="Zhirakovskaya E."/>
        </authorList>
    </citation>
    <scope>NUCLEOTIDE SEQUENCE</scope>
</reference>
<dbReference type="PROSITE" id="PS01031">
    <property type="entry name" value="SHSP"/>
    <property type="match status" value="1"/>
</dbReference>
<protein>
    <recommendedName>
        <fullName evidence="1">SHSP domain-containing protein</fullName>
    </recommendedName>
</protein>